<dbReference type="OrthoDB" id="2769798at2"/>
<proteinExistence type="inferred from homology"/>
<dbReference type="InterPro" id="IPR009075">
    <property type="entry name" value="AcylCo_DH/oxidase_C"/>
</dbReference>
<dbReference type="InterPro" id="IPR009100">
    <property type="entry name" value="AcylCoA_DH/oxidase_NM_dom_sf"/>
</dbReference>
<comment type="cofactor">
    <cofactor evidence="1">
        <name>FAD</name>
        <dbReference type="ChEBI" id="CHEBI:57692"/>
    </cofactor>
</comment>
<evidence type="ECO:0000313" key="7">
    <source>
        <dbReference type="EMBL" id="PRY49581.1"/>
    </source>
</evidence>
<dbReference type="EMBL" id="PVTG01000005">
    <property type="protein sequence ID" value="PRY49581.1"/>
    <property type="molecule type" value="Genomic_DNA"/>
</dbReference>
<name>A0A2T0TV87_9ACTN</name>
<accession>A0A2T0TV87</accession>
<evidence type="ECO:0000259" key="6">
    <source>
        <dbReference type="Pfam" id="PF02771"/>
    </source>
</evidence>
<dbReference type="PANTHER" id="PTHR43884:SF12">
    <property type="entry name" value="ISOVALERYL-COA DEHYDROGENASE, MITOCHONDRIAL-RELATED"/>
    <property type="match status" value="1"/>
</dbReference>
<reference evidence="7 8" key="1">
    <citation type="submission" date="2018-03" db="EMBL/GenBank/DDBJ databases">
        <title>Genomic Encyclopedia of Archaeal and Bacterial Type Strains, Phase II (KMG-II): from individual species to whole genera.</title>
        <authorList>
            <person name="Goeker M."/>
        </authorList>
    </citation>
    <scope>NUCLEOTIDE SEQUENCE [LARGE SCALE GENOMIC DNA]</scope>
    <source>
        <strain evidence="7 8">DSM 45416</strain>
    </source>
</reference>
<dbReference type="Gene3D" id="1.10.540.10">
    <property type="entry name" value="Acyl-CoA dehydrogenase/oxidase, N-terminal domain"/>
    <property type="match status" value="1"/>
</dbReference>
<evidence type="ECO:0000256" key="3">
    <source>
        <dbReference type="ARBA" id="ARBA00022630"/>
    </source>
</evidence>
<dbReference type="InterPro" id="IPR046373">
    <property type="entry name" value="Acyl-CoA_Oxase/DH_mid-dom_sf"/>
</dbReference>
<evidence type="ECO:0000313" key="8">
    <source>
        <dbReference type="Proteomes" id="UP000239210"/>
    </source>
</evidence>
<evidence type="ECO:0008006" key="9">
    <source>
        <dbReference type="Google" id="ProtNLM"/>
    </source>
</evidence>
<comment type="similarity">
    <text evidence="2">Belongs to the acyl-CoA dehydrogenase family.</text>
</comment>
<dbReference type="InterPro" id="IPR036250">
    <property type="entry name" value="AcylCo_DH-like_C"/>
</dbReference>
<dbReference type="GO" id="GO:0003995">
    <property type="term" value="F:acyl-CoA dehydrogenase activity"/>
    <property type="evidence" value="ECO:0007669"/>
    <property type="project" value="TreeGrafter"/>
</dbReference>
<feature type="domain" description="Acyl-CoA dehydrogenase/oxidase C-terminal" evidence="5">
    <location>
        <begin position="246"/>
        <end position="385"/>
    </location>
</feature>
<dbReference type="GO" id="GO:0033539">
    <property type="term" value="P:fatty acid beta-oxidation using acyl-CoA dehydrogenase"/>
    <property type="evidence" value="ECO:0007669"/>
    <property type="project" value="TreeGrafter"/>
</dbReference>
<keyword evidence="4" id="KW-0274">FAD</keyword>
<dbReference type="SUPFAM" id="SSF47203">
    <property type="entry name" value="Acyl-CoA dehydrogenase C-terminal domain-like"/>
    <property type="match status" value="1"/>
</dbReference>
<dbReference type="PANTHER" id="PTHR43884">
    <property type="entry name" value="ACYL-COA DEHYDROGENASE"/>
    <property type="match status" value="1"/>
</dbReference>
<dbReference type="SUPFAM" id="SSF56645">
    <property type="entry name" value="Acyl-CoA dehydrogenase NM domain-like"/>
    <property type="match status" value="1"/>
</dbReference>
<feature type="domain" description="Acyl-CoA dehydrogenase/oxidase N-terminal" evidence="6">
    <location>
        <begin position="8"/>
        <end position="122"/>
    </location>
</feature>
<dbReference type="InterPro" id="IPR037069">
    <property type="entry name" value="AcylCoA_DH/ox_N_sf"/>
</dbReference>
<keyword evidence="8" id="KW-1185">Reference proteome</keyword>
<dbReference type="GO" id="GO:0046359">
    <property type="term" value="P:butyrate catabolic process"/>
    <property type="evidence" value="ECO:0007669"/>
    <property type="project" value="TreeGrafter"/>
</dbReference>
<evidence type="ECO:0000256" key="1">
    <source>
        <dbReference type="ARBA" id="ARBA00001974"/>
    </source>
</evidence>
<gene>
    <name evidence="7" type="ORF">LY71_10525</name>
</gene>
<dbReference type="AlphaFoldDB" id="A0A2T0TV87"/>
<keyword evidence="3" id="KW-0285">Flavoprotein</keyword>
<dbReference type="Pfam" id="PF02771">
    <property type="entry name" value="Acyl-CoA_dh_N"/>
    <property type="match status" value="1"/>
</dbReference>
<dbReference type="Gene3D" id="1.20.140.10">
    <property type="entry name" value="Butyryl-CoA Dehydrogenase, subunit A, domain 3"/>
    <property type="match status" value="1"/>
</dbReference>
<dbReference type="Proteomes" id="UP000239210">
    <property type="component" value="Unassembled WGS sequence"/>
</dbReference>
<comment type="caution">
    <text evidence="7">The sequence shown here is derived from an EMBL/GenBank/DDBJ whole genome shotgun (WGS) entry which is preliminary data.</text>
</comment>
<dbReference type="InterPro" id="IPR013786">
    <property type="entry name" value="AcylCoA_DH/ox_N"/>
</dbReference>
<dbReference type="CDD" id="cd00567">
    <property type="entry name" value="ACAD"/>
    <property type="match status" value="1"/>
</dbReference>
<evidence type="ECO:0000256" key="4">
    <source>
        <dbReference type="ARBA" id="ARBA00022827"/>
    </source>
</evidence>
<dbReference type="GO" id="GO:0050660">
    <property type="term" value="F:flavin adenine dinucleotide binding"/>
    <property type="evidence" value="ECO:0007669"/>
    <property type="project" value="InterPro"/>
</dbReference>
<sequence length="411" mass="43363">MAVSFSLSPQQEQLKQVARQFAEAHLRDLAEAVRHEADPARRADLARPAFEKAVEAGFLKGLIPVPFGGAAGSGVDAAILIEEWASYSPDFVISIAGPLIALVPVYQVGTPEQIRQFVAPFLADGGAPVAAMAYSEPGGSANFAAAPPAEGVRTTAVPDGDEYVINGRKAWASHLPGWDGDGPDVMTIVCRAPGGVSLVVAKREQLAGHIEVEHLYDLPALRGCLTARIGLVDVRVPKANLLGQEGQGVELTRNAFIGSGASIGTFSVAAMRQAFDAAYRFALTEHRGGAVPIIEHQAVADVLADAKARIEATRLLSWRALDAALSGDPQALEWALHAKVFGSETAVEVINDLVGVVGISAYDNDFPLKRHLDEALAYPVIEGSNIGVRRRQMHALLTSSGYDPLAASGMS</sequence>
<evidence type="ECO:0000256" key="2">
    <source>
        <dbReference type="ARBA" id="ARBA00009347"/>
    </source>
</evidence>
<dbReference type="Pfam" id="PF00441">
    <property type="entry name" value="Acyl-CoA_dh_1"/>
    <property type="match status" value="1"/>
</dbReference>
<protein>
    <recommendedName>
        <fullName evidence="9">Butyryl-CoA dehydrogenase</fullName>
    </recommendedName>
</protein>
<organism evidence="7 8">
    <name type="scientific">Geodermatophilus tzadiensis</name>
    <dbReference type="NCBI Taxonomy" id="1137988"/>
    <lineage>
        <taxon>Bacteria</taxon>
        <taxon>Bacillati</taxon>
        <taxon>Actinomycetota</taxon>
        <taxon>Actinomycetes</taxon>
        <taxon>Geodermatophilales</taxon>
        <taxon>Geodermatophilaceae</taxon>
        <taxon>Geodermatophilus</taxon>
    </lineage>
</organism>
<evidence type="ECO:0000259" key="5">
    <source>
        <dbReference type="Pfam" id="PF00441"/>
    </source>
</evidence>
<dbReference type="Gene3D" id="2.40.110.10">
    <property type="entry name" value="Butyryl-CoA Dehydrogenase, subunit A, domain 2"/>
    <property type="match status" value="1"/>
</dbReference>